<comment type="caution">
    <text evidence="2">The sequence shown here is derived from an EMBL/GenBank/DDBJ whole genome shotgun (WGS) entry which is preliminary data.</text>
</comment>
<feature type="domain" description="Helix-turn-helix" evidence="1">
    <location>
        <begin position="35"/>
        <end position="92"/>
    </location>
</feature>
<gene>
    <name evidence="2" type="ORF">ACEN34_01460</name>
</gene>
<sequence>MLHKNFNRRFIAVIVALILWAVKPCGYIMIDLHSSELLGAGEAARLWGKNKDYVRNSIRQSPGKWPAGSWRKFDDRQIIVTVAGMEAVTGEKIPRDKS</sequence>
<dbReference type="Pfam" id="PF20038">
    <property type="entry name" value="HTH_59"/>
    <property type="match status" value="1"/>
</dbReference>
<accession>A0ABW8UAH6</accession>
<dbReference type="InterPro" id="IPR045403">
    <property type="entry name" value="HTH_59_Firmicutes_type"/>
</dbReference>
<name>A0ABW8UAH6_9LACO</name>
<dbReference type="RefSeq" id="WP_407136782.1">
    <property type="nucleotide sequence ID" value="NZ_JBGQPK010000003.1"/>
</dbReference>
<evidence type="ECO:0000259" key="1">
    <source>
        <dbReference type="Pfam" id="PF20038"/>
    </source>
</evidence>
<dbReference type="Proteomes" id="UP001625389">
    <property type="component" value="Unassembled WGS sequence"/>
</dbReference>
<organism evidence="2 3">
    <name type="scientific">Loigolactobacillus zhaoyuanensis</name>
    <dbReference type="NCBI Taxonomy" id="2486017"/>
    <lineage>
        <taxon>Bacteria</taxon>
        <taxon>Bacillati</taxon>
        <taxon>Bacillota</taxon>
        <taxon>Bacilli</taxon>
        <taxon>Lactobacillales</taxon>
        <taxon>Lactobacillaceae</taxon>
        <taxon>Loigolactobacillus</taxon>
    </lineage>
</organism>
<evidence type="ECO:0000313" key="2">
    <source>
        <dbReference type="EMBL" id="MFL2028275.1"/>
    </source>
</evidence>
<reference evidence="2 3" key="1">
    <citation type="submission" date="2024-08" db="EMBL/GenBank/DDBJ databases">
        <authorList>
            <person name="Arias E."/>
        </authorList>
    </citation>
    <scope>NUCLEOTIDE SEQUENCE [LARGE SCALE GENOMIC DNA]</scope>
    <source>
        <strain evidence="2 3">FAM 25317</strain>
    </source>
</reference>
<evidence type="ECO:0000313" key="3">
    <source>
        <dbReference type="Proteomes" id="UP001625389"/>
    </source>
</evidence>
<dbReference type="EMBL" id="JBGQPK010000003">
    <property type="protein sequence ID" value="MFL2028275.1"/>
    <property type="molecule type" value="Genomic_DNA"/>
</dbReference>
<proteinExistence type="predicted"/>
<keyword evidence="3" id="KW-1185">Reference proteome</keyword>
<protein>
    <submittedName>
        <fullName evidence="2">Helix-turn-helix domain-containing protein</fullName>
    </submittedName>
</protein>